<gene>
    <name evidence="1" type="ORF">DFR88_00305</name>
</gene>
<dbReference type="InterPro" id="IPR047183">
    <property type="entry name" value="GDO-like"/>
</dbReference>
<dbReference type="GO" id="GO:0051213">
    <property type="term" value="F:dioxygenase activity"/>
    <property type="evidence" value="ECO:0007669"/>
    <property type="project" value="InterPro"/>
</dbReference>
<dbReference type="InterPro" id="IPR014710">
    <property type="entry name" value="RmlC-like_jellyroll"/>
</dbReference>
<accession>A0A4D8S2E3</accession>
<dbReference type="EMBL" id="CP031156">
    <property type="protein sequence ID" value="QCO29115.1"/>
    <property type="molecule type" value="Genomic_DNA"/>
</dbReference>
<evidence type="ECO:0000313" key="2">
    <source>
        <dbReference type="Proteomes" id="UP000298568"/>
    </source>
</evidence>
<dbReference type="PANTHER" id="PTHR41517">
    <property type="entry name" value="1,2-DIOXYGENASE PROTEIN-RELATED"/>
    <property type="match status" value="1"/>
</dbReference>
<name>A0A4D8S2E3_METPR</name>
<dbReference type="CDD" id="cd02216">
    <property type="entry name" value="cupin_GDO-like_N"/>
    <property type="match status" value="1"/>
</dbReference>
<reference evidence="1 2" key="1">
    <citation type="submission" date="2018-07" db="EMBL/GenBank/DDBJ databases">
        <title>Complete Genome Sequences of Extremely Thermoacidophilic, Metal-Mobilizing Type-Strain Members of the Archaeal Family Sulfolobaceae: Acidianus brierleyi DSM-1651T, Acidianus sulfidivorans DSM-18786T, Metallosphaera hakonensis DSM-7519T, and Metallosphaera prunae DSM-10039T.</title>
        <authorList>
            <person name="Counts J.A."/>
            <person name="Kelly R.M."/>
        </authorList>
    </citation>
    <scope>NUCLEOTIDE SEQUENCE [LARGE SCALE GENOMIC DNA]</scope>
    <source>
        <strain evidence="1 2">Ron 12/II</strain>
    </source>
</reference>
<keyword evidence="2" id="KW-1185">Reference proteome</keyword>
<organism evidence="1 2">
    <name type="scientific">Metallosphaera prunae</name>
    <dbReference type="NCBI Taxonomy" id="47304"/>
    <lineage>
        <taxon>Archaea</taxon>
        <taxon>Thermoproteota</taxon>
        <taxon>Thermoprotei</taxon>
        <taxon>Sulfolobales</taxon>
        <taxon>Sulfolobaceae</taxon>
        <taxon>Metallosphaera</taxon>
    </lineage>
</organism>
<dbReference type="InterPro" id="IPR011051">
    <property type="entry name" value="RmlC_Cupin_sf"/>
</dbReference>
<dbReference type="PANTHER" id="PTHR41517:SF1">
    <property type="entry name" value="CUPIN"/>
    <property type="match status" value="1"/>
</dbReference>
<sequence length="380" mass="43935">MVRFITNHFYHYIEVLKLAENREEKLNQLLSELKRENLGTYMASFDPKYSNYPVFTSEPKPFMTTAMWRYEDLKKYAYRLRDVIDPEMTDRVTIHLENPGIKKLAPEFPAPSTPTMYGGIQIIGPKDKPPAHRHLTNAFRVGLEFPPEGGYTTVNGIRIKIQKGDVVLTPSMTWHDHGNYGNDYAFWYDGLDAPLTLWLGVEWYAFLKDIQGKLFQDVIGTEVDIEGKYSYNFLPVSEPKQEINPVWYYPYKKIKETLTMMAEKGKADPHRDVSLELINPQDGGPAFPTMSLRYYLIRPGVTTRPFQATESLIVFPVEGSGTVIVGDEQRKYSLKDHDFLTLPPWSKYQIVNESKEPLILFVQSDAPVYKKLGKYREMAY</sequence>
<dbReference type="KEGG" id="mpru:DFR88_00305"/>
<proteinExistence type="predicted"/>
<evidence type="ECO:0000313" key="1">
    <source>
        <dbReference type="EMBL" id="QCO29115.1"/>
    </source>
</evidence>
<dbReference type="SUPFAM" id="SSF51182">
    <property type="entry name" value="RmlC-like cupins"/>
    <property type="match status" value="1"/>
</dbReference>
<dbReference type="CDD" id="cd06992">
    <property type="entry name" value="cupin_GDO-like_C"/>
    <property type="match status" value="1"/>
</dbReference>
<dbReference type="Gene3D" id="2.60.120.10">
    <property type="entry name" value="Jelly Rolls"/>
    <property type="match status" value="1"/>
</dbReference>
<dbReference type="Proteomes" id="UP000298568">
    <property type="component" value="Chromosome"/>
</dbReference>
<protein>
    <submittedName>
        <fullName evidence="1">Cupin domain-containing protein</fullName>
    </submittedName>
</protein>
<dbReference type="AlphaFoldDB" id="A0A4D8S2E3"/>